<sequence length="95" mass="10642">MEIGRHLVLSTVHVSMKTADLLDGWATLEPSSRPLAVASTHYGWFIPTREAEEPDREQIPDEVLAAMRVGREQGCDYLLFDCDAGEVDGLPKFPW</sequence>
<reference evidence="2" key="1">
    <citation type="submission" date="2022-09" db="EMBL/GenBank/DDBJ databases">
        <title>Novosphingobium sp. Nov., a polycyclic aromatic hydrocarbon-degrading bacterium isolated form mangrove sediments in HongKong.</title>
        <authorList>
            <person name="Hu Z."/>
        </authorList>
    </citation>
    <scope>NUCLEOTIDE SEQUENCE</scope>
    <source>
        <strain evidence="2">HK4-1</strain>
    </source>
</reference>
<keyword evidence="3" id="KW-1185">Reference proteome</keyword>
<evidence type="ECO:0000313" key="2">
    <source>
        <dbReference type="EMBL" id="MCT2400082.1"/>
    </source>
</evidence>
<dbReference type="Pfam" id="PF19419">
    <property type="entry name" value="DUF5983"/>
    <property type="match status" value="1"/>
</dbReference>
<dbReference type="RefSeq" id="WP_013833368.1">
    <property type="nucleotide sequence ID" value="NZ_JANZXA010000006.1"/>
</dbReference>
<name>A0ABT2I5J3_9SPHN</name>
<gene>
    <name evidence="2" type="ORF">NZK81_11005</name>
</gene>
<dbReference type="EMBL" id="JANZXA010000006">
    <property type="protein sequence ID" value="MCT2400082.1"/>
    <property type="molecule type" value="Genomic_DNA"/>
</dbReference>
<proteinExistence type="predicted"/>
<accession>A0ABT2I5J3</accession>
<feature type="domain" description="DUF5983" evidence="1">
    <location>
        <begin position="7"/>
        <end position="95"/>
    </location>
</feature>
<dbReference type="Proteomes" id="UP001165583">
    <property type="component" value="Unassembled WGS sequence"/>
</dbReference>
<evidence type="ECO:0000313" key="3">
    <source>
        <dbReference type="Proteomes" id="UP001165583"/>
    </source>
</evidence>
<dbReference type="InterPro" id="IPR046025">
    <property type="entry name" value="DUF5983"/>
</dbReference>
<organism evidence="2 3">
    <name type="scientific">Novosphingobium mangrovi</name>
    <name type="common">ex Huang et al. 2023</name>
    <dbReference type="NCBI Taxonomy" id="2976432"/>
    <lineage>
        <taxon>Bacteria</taxon>
        <taxon>Pseudomonadati</taxon>
        <taxon>Pseudomonadota</taxon>
        <taxon>Alphaproteobacteria</taxon>
        <taxon>Sphingomonadales</taxon>
        <taxon>Sphingomonadaceae</taxon>
        <taxon>Novosphingobium</taxon>
    </lineage>
</organism>
<evidence type="ECO:0000259" key="1">
    <source>
        <dbReference type="Pfam" id="PF19419"/>
    </source>
</evidence>
<protein>
    <recommendedName>
        <fullName evidence="1">DUF5983 domain-containing protein</fullName>
    </recommendedName>
</protein>
<comment type="caution">
    <text evidence="2">The sequence shown here is derived from an EMBL/GenBank/DDBJ whole genome shotgun (WGS) entry which is preliminary data.</text>
</comment>